<dbReference type="AlphaFoldDB" id="A0A382SQB4"/>
<sequence length="36" mass="4015">MTDRPNMDDQPATELVTLEVDGAGAHLKLSREDKFN</sequence>
<proteinExistence type="predicted"/>
<name>A0A382SQB4_9ZZZZ</name>
<dbReference type="EMBL" id="UINC01130817">
    <property type="protein sequence ID" value="SVD12124.1"/>
    <property type="molecule type" value="Genomic_DNA"/>
</dbReference>
<protein>
    <submittedName>
        <fullName evidence="1">Uncharacterized protein</fullName>
    </submittedName>
</protein>
<feature type="non-terminal residue" evidence="1">
    <location>
        <position position="36"/>
    </location>
</feature>
<gene>
    <name evidence="1" type="ORF">METZ01_LOCUS364978</name>
</gene>
<organism evidence="1">
    <name type="scientific">marine metagenome</name>
    <dbReference type="NCBI Taxonomy" id="408172"/>
    <lineage>
        <taxon>unclassified sequences</taxon>
        <taxon>metagenomes</taxon>
        <taxon>ecological metagenomes</taxon>
    </lineage>
</organism>
<evidence type="ECO:0000313" key="1">
    <source>
        <dbReference type="EMBL" id="SVD12124.1"/>
    </source>
</evidence>
<accession>A0A382SQB4</accession>
<reference evidence="1" key="1">
    <citation type="submission" date="2018-05" db="EMBL/GenBank/DDBJ databases">
        <authorList>
            <person name="Lanie J.A."/>
            <person name="Ng W.-L."/>
            <person name="Kazmierczak K.M."/>
            <person name="Andrzejewski T.M."/>
            <person name="Davidsen T.M."/>
            <person name="Wayne K.J."/>
            <person name="Tettelin H."/>
            <person name="Glass J.I."/>
            <person name="Rusch D."/>
            <person name="Podicherti R."/>
            <person name="Tsui H.-C.T."/>
            <person name="Winkler M.E."/>
        </authorList>
    </citation>
    <scope>NUCLEOTIDE SEQUENCE</scope>
</reference>